<evidence type="ECO:0000256" key="1">
    <source>
        <dbReference type="SAM" id="MobiDB-lite"/>
    </source>
</evidence>
<dbReference type="EMBL" id="ADBJ01000017">
    <property type="protein sequence ID" value="EFA83341.1"/>
    <property type="molecule type" value="Genomic_DNA"/>
</dbReference>
<reference evidence="2 3" key="1">
    <citation type="journal article" date="2011" name="Genome Res.">
        <title>Phylogeny-wide analysis of social amoeba genomes highlights ancient origins for complex intercellular communication.</title>
        <authorList>
            <person name="Heidel A.J."/>
            <person name="Lawal H.M."/>
            <person name="Felder M."/>
            <person name="Schilde C."/>
            <person name="Helps N.R."/>
            <person name="Tunggal B."/>
            <person name="Rivero F."/>
            <person name="John U."/>
            <person name="Schleicher M."/>
            <person name="Eichinger L."/>
            <person name="Platzer M."/>
            <person name="Noegel A.A."/>
            <person name="Schaap P."/>
            <person name="Gloeckner G."/>
        </authorList>
    </citation>
    <scope>NUCLEOTIDE SEQUENCE [LARGE SCALE GENOMIC DNA]</scope>
    <source>
        <strain evidence="3">ATCC 26659 / Pp 5 / PN500</strain>
    </source>
</reference>
<protein>
    <submittedName>
        <fullName evidence="2">Uncharacterized protein</fullName>
    </submittedName>
</protein>
<dbReference type="InParanoid" id="D3B643"/>
<sequence length="385" mass="43907">MSLYIPFDINTNSSEGFKAPIFENQKDELSNLLREEKVVVVQRKDPKSYYQEEEIQFIMKKVNHLFERYVEVYSFSYNVINGRVGIDRSIKNKQKDSKILTYYLKDFSFSKNSCSKSPYLNYACLRGEVIPLVIYRNIYEKDDVANIVEYEMRHVNVLHFSVNGGGFSREVESFTLSAKETTLKHISMDLTTGEYTSIQKCNWDNTSCEGSRTIFDSVASSTNNNNGGGSSSSKPTQSRLAKSGRLVNFDAKDADVLALVKELGVPPKKPTKFAVITQLAPDLAEEFNKPTPLTIDNVKNAIVEKLNIPKSDIKNLYGYNGTKIENDNQLNSLTYMIQTKDGKMFGQRSMSTCSSSSRRLFLQQQPRLQRNTIVQLTQIMKYFKK</sequence>
<organism evidence="2 3">
    <name type="scientific">Heterostelium pallidum (strain ATCC 26659 / Pp 5 / PN500)</name>
    <name type="common">Cellular slime mold</name>
    <name type="synonym">Polysphondylium pallidum</name>
    <dbReference type="NCBI Taxonomy" id="670386"/>
    <lineage>
        <taxon>Eukaryota</taxon>
        <taxon>Amoebozoa</taxon>
        <taxon>Evosea</taxon>
        <taxon>Eumycetozoa</taxon>
        <taxon>Dictyostelia</taxon>
        <taxon>Acytosteliales</taxon>
        <taxon>Acytosteliaceae</taxon>
        <taxon>Heterostelium</taxon>
    </lineage>
</organism>
<dbReference type="SUPFAM" id="SSF141452">
    <property type="entry name" value="Hcp1-like"/>
    <property type="match status" value="1"/>
</dbReference>
<dbReference type="PANTHER" id="PTHR36152">
    <property type="entry name" value="CYTOPLASMIC PROTEIN-RELATED"/>
    <property type="match status" value="1"/>
</dbReference>
<dbReference type="AlphaFoldDB" id="D3B643"/>
<dbReference type="InterPro" id="IPR036624">
    <property type="entry name" value="Hcp1-lik_sf"/>
</dbReference>
<gene>
    <name evidence="2" type="ORF">PPL_04134</name>
</gene>
<accession>D3B643</accession>
<dbReference type="Proteomes" id="UP000001396">
    <property type="component" value="Unassembled WGS sequence"/>
</dbReference>
<dbReference type="Gene3D" id="2.30.110.20">
    <property type="entry name" value="Hcp1-like"/>
    <property type="match status" value="1"/>
</dbReference>
<dbReference type="Pfam" id="PF05638">
    <property type="entry name" value="T6SS_HCP"/>
    <property type="match status" value="1"/>
</dbReference>
<feature type="region of interest" description="Disordered" evidence="1">
    <location>
        <begin position="219"/>
        <end position="238"/>
    </location>
</feature>
<evidence type="ECO:0000313" key="3">
    <source>
        <dbReference type="Proteomes" id="UP000001396"/>
    </source>
</evidence>
<name>D3B643_HETP5</name>
<evidence type="ECO:0000313" key="2">
    <source>
        <dbReference type="EMBL" id="EFA83341.1"/>
    </source>
</evidence>
<dbReference type="InterPro" id="IPR008514">
    <property type="entry name" value="T6SS_Hcp"/>
</dbReference>
<dbReference type="InterPro" id="IPR053165">
    <property type="entry name" value="HSI-I_assembly_Hcp1"/>
</dbReference>
<dbReference type="PANTHER" id="PTHR36152:SF1">
    <property type="entry name" value="UBIQUITIN-LIKE DOMAIN-CONTAINING PROTEIN"/>
    <property type="match status" value="1"/>
</dbReference>
<dbReference type="GeneID" id="31359621"/>
<keyword evidence="3" id="KW-1185">Reference proteome</keyword>
<proteinExistence type="predicted"/>
<comment type="caution">
    <text evidence="2">The sequence shown here is derived from an EMBL/GenBank/DDBJ whole genome shotgun (WGS) entry which is preliminary data.</text>
</comment>
<dbReference type="RefSeq" id="XP_020435458.1">
    <property type="nucleotide sequence ID" value="XM_020575044.1"/>
</dbReference>